<feature type="region of interest" description="Disordered" evidence="1">
    <location>
        <begin position="1"/>
        <end position="29"/>
    </location>
</feature>
<organism evidence="2 3">
    <name type="scientific">Pseudokineococcus marinus</name>
    <dbReference type="NCBI Taxonomy" id="351215"/>
    <lineage>
        <taxon>Bacteria</taxon>
        <taxon>Bacillati</taxon>
        <taxon>Actinomycetota</taxon>
        <taxon>Actinomycetes</taxon>
        <taxon>Kineosporiales</taxon>
        <taxon>Kineosporiaceae</taxon>
        <taxon>Pseudokineococcus</taxon>
    </lineage>
</organism>
<name>A0A849C3P6_9ACTN</name>
<evidence type="ECO:0000313" key="3">
    <source>
        <dbReference type="Proteomes" id="UP000555552"/>
    </source>
</evidence>
<feature type="compositionally biased region" description="Low complexity" evidence="1">
    <location>
        <begin position="1"/>
        <end position="15"/>
    </location>
</feature>
<reference evidence="2 3" key="1">
    <citation type="submission" date="2020-05" db="EMBL/GenBank/DDBJ databases">
        <title>MicrobeNet Type strains.</title>
        <authorList>
            <person name="Nicholson A.C."/>
        </authorList>
    </citation>
    <scope>NUCLEOTIDE SEQUENCE [LARGE SCALE GENOMIC DNA]</scope>
    <source>
        <strain evidence="2 3">JCM 14547</strain>
    </source>
</reference>
<proteinExistence type="predicted"/>
<gene>
    <name evidence="2" type="ORF">HLB09_14400</name>
</gene>
<keyword evidence="3" id="KW-1185">Reference proteome</keyword>
<dbReference type="EMBL" id="JABEMA010000298">
    <property type="protein sequence ID" value="NNH24258.1"/>
    <property type="molecule type" value="Genomic_DNA"/>
</dbReference>
<sequence length="80" mass="8488">MAISRASRASRTSPAPRAPRDPWSSTSLDDLDCAVCGRTVPHELLECLDGHEDECPDRVCTACGAVLVVGPSPLALRRTA</sequence>
<evidence type="ECO:0000313" key="2">
    <source>
        <dbReference type="EMBL" id="NNH24258.1"/>
    </source>
</evidence>
<accession>A0A849C3P6</accession>
<protein>
    <submittedName>
        <fullName evidence="2">Uncharacterized protein</fullName>
    </submittedName>
</protein>
<dbReference type="Proteomes" id="UP000555552">
    <property type="component" value="Unassembled WGS sequence"/>
</dbReference>
<dbReference type="RefSeq" id="WP_171204019.1">
    <property type="nucleotide sequence ID" value="NZ_BAAANP010000003.1"/>
</dbReference>
<evidence type="ECO:0000256" key="1">
    <source>
        <dbReference type="SAM" id="MobiDB-lite"/>
    </source>
</evidence>
<dbReference type="AlphaFoldDB" id="A0A849C3P6"/>
<comment type="caution">
    <text evidence="2">The sequence shown here is derived from an EMBL/GenBank/DDBJ whole genome shotgun (WGS) entry which is preliminary data.</text>
</comment>